<keyword evidence="3" id="KW-0325">Glycoprotein</keyword>
<evidence type="ECO:0000256" key="2">
    <source>
        <dbReference type="ARBA" id="ARBA00023157"/>
    </source>
</evidence>
<feature type="region of interest" description="Disordered" evidence="5">
    <location>
        <begin position="403"/>
        <end position="438"/>
    </location>
</feature>
<sequence length="963" mass="103206">MREGGKVFALLSASVLAQNLVPIQIQPDPAQIQTGTNIVLTVATTSNVLSITWMYQGSTALAVWTSAGPVVNPVAQFQGRVSVTATQLQIGSAQLQDAGNYTVVVVPSAATGMTSNSKSVQLSVFNAVVGVSLSVTAVAMEGKNVSLNCTWTAGTNVAVQWSKDGVTLSATSRITISGGSVVISPSVRGDTGDYTCTASNPVSAQTATKPLTVYYGPDTPAMSITRPKQCVGGGDVLVGQTLRISCTSVSLPSAVFSWRENGQPVSGQPDSGAFSLQTVSKSDAGWYTCTASNSITGGTSTQSANVSVVDVCFDGGEVAGIVIGSFLGLLIIVLLIVLLICLVQRRKALQRRRDAAFVQKTDPNQRPVPPDPQTNNGRDLNQALQPPLYNANAQTRRPDHLITTQRESRGNPQTLALNGLQNSDTNRNNGHANRLPHNAVRNINSHPDNGIDNPAFTRSEDQNATQQLHPNILIQTGGGGGQGSNRAPAVQVSLNPSNNAPVPTINVNLNSYPANGQQALQDHSFPSVNQANINASSMQNNLLNTRRSNLAMQSSQFDLDGPLSPDRQNRRALIPTGFTHFNSYNSSQQNVNPQIHQQVAEPPRRSDRSSGGHNAASRSMLRQMPWDTLRGTPAYPSGTPQGAQTSHEDDYTDYTIHPPIREGRTTNRAPPQSQTAPRRTTPTRRDPPSQNNESWSRSTDRQRPNAASVPQHERSHHTQRSPRTQRESAQQEITGGQTSSRQETTRRNNPQALPLMSQQASAGHSAVSQGPAIPQGLGAALSTDTRALADPNHLQQAHMAAPVQTLQGQGTHTQSVMPGASQPRQGGTAPAPKFSAQPNHSNLTRAALQAHTETAQVFQNRRQQTQAALLHPSTIQNPPPPPPVIPLAQFQNLPKERSHHKSPKRGPQPVMHHIPATRQHHRPSAPHHTTMVPTHHHPSAHGHGHPAHFAHPSQQHAHRGRPR</sequence>
<dbReference type="RefSeq" id="XP_054596957.2">
    <property type="nucleotide sequence ID" value="XM_054740982.2"/>
</dbReference>
<dbReference type="AlphaFoldDB" id="A0A8C6M358"/>
<evidence type="ECO:0000256" key="5">
    <source>
        <dbReference type="SAM" id="MobiDB-lite"/>
    </source>
</evidence>
<keyword evidence="1 7" id="KW-0732">Signal</keyword>
<keyword evidence="6" id="KW-0812">Transmembrane</keyword>
<feature type="region of interest" description="Disordered" evidence="5">
    <location>
        <begin position="358"/>
        <end position="383"/>
    </location>
</feature>
<dbReference type="GeneID" id="107379321"/>
<dbReference type="InterPro" id="IPR007110">
    <property type="entry name" value="Ig-like_dom"/>
</dbReference>
<dbReference type="InterPro" id="IPR003598">
    <property type="entry name" value="Ig_sub2"/>
</dbReference>
<keyword evidence="10" id="KW-1185">Reference proteome</keyword>
<evidence type="ECO:0000256" key="7">
    <source>
        <dbReference type="SAM" id="SignalP"/>
    </source>
</evidence>
<feature type="chain" id="PRO_5034455175" evidence="7">
    <location>
        <begin position="18"/>
        <end position="963"/>
    </location>
</feature>
<accession>A0A8C6M358</accession>
<dbReference type="Pfam" id="PF07686">
    <property type="entry name" value="V-set"/>
    <property type="match status" value="1"/>
</dbReference>
<organism evidence="9 10">
    <name type="scientific">Nothobranchius furzeri</name>
    <name type="common">Turquoise killifish</name>
    <dbReference type="NCBI Taxonomy" id="105023"/>
    <lineage>
        <taxon>Eukaryota</taxon>
        <taxon>Metazoa</taxon>
        <taxon>Chordata</taxon>
        <taxon>Craniata</taxon>
        <taxon>Vertebrata</taxon>
        <taxon>Euteleostomi</taxon>
        <taxon>Actinopterygii</taxon>
        <taxon>Neopterygii</taxon>
        <taxon>Teleostei</taxon>
        <taxon>Neoteleostei</taxon>
        <taxon>Acanthomorphata</taxon>
        <taxon>Ovalentaria</taxon>
        <taxon>Atherinomorphae</taxon>
        <taxon>Cyprinodontiformes</taxon>
        <taxon>Nothobranchiidae</taxon>
        <taxon>Nothobranchius</taxon>
    </lineage>
</organism>
<keyword evidence="2" id="KW-1015">Disulfide bond</keyword>
<feature type="compositionally biased region" description="Polar residues" evidence="5">
    <location>
        <begin position="403"/>
        <end position="431"/>
    </location>
</feature>
<feature type="signal peptide" evidence="7">
    <location>
        <begin position="1"/>
        <end position="17"/>
    </location>
</feature>
<keyword evidence="6" id="KW-1133">Transmembrane helix</keyword>
<keyword evidence="4" id="KW-0393">Immunoglobulin domain</keyword>
<keyword evidence="6" id="KW-0472">Membrane</keyword>
<reference evidence="9" key="3">
    <citation type="submission" date="2025-09" db="UniProtKB">
        <authorList>
            <consortium name="Ensembl"/>
        </authorList>
    </citation>
    <scope>IDENTIFICATION</scope>
</reference>
<feature type="domain" description="Ig-like" evidence="8">
    <location>
        <begin position="107"/>
        <end position="212"/>
    </location>
</feature>
<dbReference type="InterPro" id="IPR013783">
    <property type="entry name" value="Ig-like_fold"/>
</dbReference>
<dbReference type="GeneTree" id="ENSGT01130000278319"/>
<feature type="region of interest" description="Disordered" evidence="5">
    <location>
        <begin position="578"/>
        <end position="777"/>
    </location>
</feature>
<dbReference type="Gene3D" id="2.60.40.10">
    <property type="entry name" value="Immunoglobulins"/>
    <property type="match status" value="3"/>
</dbReference>
<dbReference type="InterPro" id="IPR003599">
    <property type="entry name" value="Ig_sub"/>
</dbReference>
<feature type="compositionally biased region" description="Basic residues" evidence="5">
    <location>
        <begin position="934"/>
        <end position="948"/>
    </location>
</feature>
<dbReference type="PANTHER" id="PTHR44337:SF22">
    <property type="entry name" value="HEPACAM FAMILY MEMBER 2-LIKE"/>
    <property type="match status" value="1"/>
</dbReference>
<evidence type="ECO:0000256" key="1">
    <source>
        <dbReference type="ARBA" id="ARBA00022729"/>
    </source>
</evidence>
<evidence type="ECO:0000259" key="8">
    <source>
        <dbReference type="PROSITE" id="PS50835"/>
    </source>
</evidence>
<feature type="region of interest" description="Disordered" evidence="5">
    <location>
        <begin position="918"/>
        <end position="963"/>
    </location>
</feature>
<evidence type="ECO:0000313" key="9">
    <source>
        <dbReference type="Ensembl" id="ENSNFUP00015026438.1"/>
    </source>
</evidence>
<evidence type="ECO:0000313" key="10">
    <source>
        <dbReference type="Proteomes" id="UP000694548"/>
    </source>
</evidence>
<evidence type="ECO:0000256" key="3">
    <source>
        <dbReference type="ARBA" id="ARBA00023180"/>
    </source>
</evidence>
<dbReference type="Pfam" id="PF13927">
    <property type="entry name" value="Ig_3"/>
    <property type="match status" value="1"/>
</dbReference>
<feature type="compositionally biased region" description="Low complexity" evidence="5">
    <location>
        <begin position="670"/>
        <end position="680"/>
    </location>
</feature>
<feature type="region of interest" description="Disordered" evidence="5">
    <location>
        <begin position="808"/>
        <end position="839"/>
    </location>
</feature>
<feature type="compositionally biased region" description="Polar residues" evidence="5">
    <location>
        <begin position="727"/>
        <end position="768"/>
    </location>
</feature>
<dbReference type="PANTHER" id="PTHR44337">
    <property type="entry name" value="CARCINOEMBRYONIC ANTIGEN-RELATED CELL ADHESION MOLECULE 8"/>
    <property type="match status" value="1"/>
</dbReference>
<feature type="compositionally biased region" description="Polar residues" evidence="5">
    <location>
        <begin position="579"/>
        <end position="597"/>
    </location>
</feature>
<dbReference type="CDD" id="cd00096">
    <property type="entry name" value="Ig"/>
    <property type="match status" value="1"/>
</dbReference>
<evidence type="ECO:0000256" key="4">
    <source>
        <dbReference type="ARBA" id="ARBA00023319"/>
    </source>
</evidence>
<dbReference type="InterPro" id="IPR036179">
    <property type="entry name" value="Ig-like_dom_sf"/>
</dbReference>
<gene>
    <name evidence="9" type="primary">si:dkeyp-97a10.3</name>
</gene>
<dbReference type="Ensembl" id="ENSNFUT00015027626.1">
    <property type="protein sequence ID" value="ENSNFUP00015026438.1"/>
    <property type="gene ID" value="ENSNFUG00015012817.1"/>
</dbReference>
<feature type="compositionally biased region" description="Polar residues" evidence="5">
    <location>
        <begin position="373"/>
        <end position="383"/>
    </location>
</feature>
<dbReference type="SUPFAM" id="SSF48726">
    <property type="entry name" value="Immunoglobulin"/>
    <property type="match status" value="3"/>
</dbReference>
<feature type="transmembrane region" description="Helical" evidence="6">
    <location>
        <begin position="318"/>
        <end position="343"/>
    </location>
</feature>
<proteinExistence type="predicted"/>
<dbReference type="InterPro" id="IPR013106">
    <property type="entry name" value="Ig_V-set"/>
</dbReference>
<reference evidence="9" key="2">
    <citation type="submission" date="2025-08" db="UniProtKB">
        <authorList>
            <consortium name="Ensembl"/>
        </authorList>
    </citation>
    <scope>IDENTIFICATION</scope>
</reference>
<name>A0A8C6M358_NOTFU</name>
<reference evidence="9" key="1">
    <citation type="submission" date="2014-08" db="EMBL/GenBank/DDBJ databases">
        <authorList>
            <person name="Senf B."/>
            <person name="Petzold A."/>
            <person name="Downie B.R."/>
            <person name="Koch P."/>
            <person name="Platzer M."/>
        </authorList>
    </citation>
    <scope>NUCLEOTIDE SEQUENCE [LARGE SCALE GENOMIC DNA]</scope>
    <source>
        <strain evidence="9">GRZ</strain>
    </source>
</reference>
<dbReference type="Proteomes" id="UP000694548">
    <property type="component" value="Chromosome sgr05"/>
</dbReference>
<feature type="domain" description="Ig-like" evidence="8">
    <location>
        <begin position="220"/>
        <end position="307"/>
    </location>
</feature>
<dbReference type="PROSITE" id="PS50835">
    <property type="entry name" value="IG_LIKE"/>
    <property type="match status" value="2"/>
</dbReference>
<dbReference type="SMART" id="SM00409">
    <property type="entry name" value="IG"/>
    <property type="match status" value="3"/>
</dbReference>
<dbReference type="SMART" id="SM00408">
    <property type="entry name" value="IGc2"/>
    <property type="match status" value="3"/>
</dbReference>
<evidence type="ECO:0000256" key="6">
    <source>
        <dbReference type="SAM" id="Phobius"/>
    </source>
</evidence>
<protein>
    <submittedName>
        <fullName evidence="9">Uncharacterized LOC107379321</fullName>
    </submittedName>
</protein>
<dbReference type="InterPro" id="IPR052598">
    <property type="entry name" value="IgSF_CEA-related"/>
</dbReference>
<dbReference type="Pfam" id="PF13895">
    <property type="entry name" value="Ig_2"/>
    <property type="match status" value="1"/>
</dbReference>